<dbReference type="RefSeq" id="YP_009190594.1">
    <property type="nucleotide sequence ID" value="NC_028686.1"/>
</dbReference>
<keyword evidence="2" id="KW-1185">Reference proteome</keyword>
<reference evidence="1 2" key="1">
    <citation type="submission" date="2015-07" db="EMBL/GenBank/DDBJ databases">
        <title>Isolation and characterization of JD18-a novel lytic bacteriophage for Klebsiella pneumoniae.</title>
        <authorList>
            <person name="Fan J."/>
            <person name="Zhang X."/>
            <person name="Guo X."/>
            <person name="He P."/>
            <person name="Zhang Y."/>
        </authorList>
    </citation>
    <scope>NUCLEOTIDE SEQUENCE [LARGE SCALE GENOMIC DNA]</scope>
</reference>
<evidence type="ECO:0000313" key="1">
    <source>
        <dbReference type="EMBL" id="AKY01884.1"/>
    </source>
</evidence>
<proteinExistence type="predicted"/>
<dbReference type="GeneID" id="26518428"/>
<gene>
    <name evidence="1" type="ORF">JD18_013</name>
</gene>
<sequence>MITYVLVMALSTGSGGMSTEKMAFTGKDEAVIKQKCEDTGKQFMLIKDNPKSMSPTLYPTYKCLRITHE</sequence>
<evidence type="ECO:0000313" key="2">
    <source>
        <dbReference type="Proteomes" id="UP000204179"/>
    </source>
</evidence>
<protein>
    <submittedName>
        <fullName evidence="1">Uncharacterized protein</fullName>
    </submittedName>
</protein>
<dbReference type="EMBL" id="KT239446">
    <property type="protein sequence ID" value="AKY01884.1"/>
    <property type="molecule type" value="Genomic_DNA"/>
</dbReference>
<organism evidence="1 2">
    <name type="scientific">Klebsiella phage JD18</name>
    <dbReference type="NCBI Taxonomy" id="1698360"/>
    <lineage>
        <taxon>Viruses</taxon>
        <taxon>Duplodnaviria</taxon>
        <taxon>Heunggongvirae</taxon>
        <taxon>Uroviricota</taxon>
        <taxon>Caudoviricetes</taxon>
        <taxon>Pantevenvirales</taxon>
        <taxon>Straboviridae</taxon>
        <taxon>Tevenvirinae</taxon>
        <taxon>Jiaodavirus</taxon>
        <taxon>Jiaodavirus jd18</taxon>
    </lineage>
</organism>
<dbReference type="Proteomes" id="UP000204179">
    <property type="component" value="Segment"/>
</dbReference>
<name>A0A0K1Y4I1_9CAUD</name>
<dbReference type="KEGG" id="vg:26518428"/>
<accession>A0A0K1Y4I1</accession>